<dbReference type="InterPro" id="IPR003961">
    <property type="entry name" value="FN3_dom"/>
</dbReference>
<dbReference type="InterPro" id="IPR018946">
    <property type="entry name" value="PhoD-like_MPP"/>
</dbReference>
<dbReference type="PANTHER" id="PTHR43606">
    <property type="entry name" value="PHOSPHATASE, PUTATIVE (AFU_ORTHOLOGUE AFUA_6G08710)-RELATED"/>
    <property type="match status" value="1"/>
</dbReference>
<dbReference type="STRING" id="1173701.A0A066X2W7"/>
<proteinExistence type="predicted"/>
<dbReference type="InterPro" id="IPR038607">
    <property type="entry name" value="PhoD-like_sf"/>
</dbReference>
<evidence type="ECO:0000259" key="1">
    <source>
        <dbReference type="Pfam" id="PF09423"/>
    </source>
</evidence>
<dbReference type="Pfam" id="PF09423">
    <property type="entry name" value="PhoD"/>
    <property type="match status" value="1"/>
</dbReference>
<organism evidence="2 3">
    <name type="scientific">Colletotrichum sublineola</name>
    <name type="common">Sorghum anthracnose fungus</name>
    <dbReference type="NCBI Taxonomy" id="1173701"/>
    <lineage>
        <taxon>Eukaryota</taxon>
        <taxon>Fungi</taxon>
        <taxon>Dikarya</taxon>
        <taxon>Ascomycota</taxon>
        <taxon>Pezizomycotina</taxon>
        <taxon>Sordariomycetes</taxon>
        <taxon>Hypocreomycetidae</taxon>
        <taxon>Glomerellales</taxon>
        <taxon>Glomerellaceae</taxon>
        <taxon>Colletotrichum</taxon>
        <taxon>Colletotrichum graminicola species complex</taxon>
    </lineage>
</organism>
<feature type="domain" description="PhoD-like phosphatase metallophosphatase" evidence="1">
    <location>
        <begin position="171"/>
        <end position="407"/>
    </location>
</feature>
<accession>A0A066X2W7</accession>
<protein>
    <submittedName>
        <fullName evidence="2">Putative PhoD-like phosphatase</fullName>
    </submittedName>
</protein>
<dbReference type="InterPro" id="IPR029052">
    <property type="entry name" value="Metallo-depent_PP-like"/>
</dbReference>
<dbReference type="InterPro" id="IPR052900">
    <property type="entry name" value="Phospholipid_Metab_Enz"/>
</dbReference>
<dbReference type="Proteomes" id="UP000027238">
    <property type="component" value="Unassembled WGS sequence"/>
</dbReference>
<dbReference type="AlphaFoldDB" id="A0A066X2W7"/>
<dbReference type="CDD" id="cd07389">
    <property type="entry name" value="MPP_PhoD"/>
    <property type="match status" value="1"/>
</dbReference>
<dbReference type="eggNOG" id="ENOG502QPM1">
    <property type="taxonomic scope" value="Eukaryota"/>
</dbReference>
<dbReference type="OrthoDB" id="2100241at2759"/>
<evidence type="ECO:0000313" key="3">
    <source>
        <dbReference type="Proteomes" id="UP000027238"/>
    </source>
</evidence>
<keyword evidence="3" id="KW-1185">Reference proteome</keyword>
<evidence type="ECO:0000313" key="2">
    <source>
        <dbReference type="EMBL" id="KDN60350.1"/>
    </source>
</evidence>
<dbReference type="EMBL" id="JMSE01001519">
    <property type="protein sequence ID" value="KDN60350.1"/>
    <property type="molecule type" value="Genomic_DNA"/>
</dbReference>
<dbReference type="OMA" id="AYRQVYA"/>
<comment type="caution">
    <text evidence="2">The sequence shown here is derived from an EMBL/GenBank/DDBJ whole genome shotgun (WGS) entry which is preliminary data.</text>
</comment>
<dbReference type="Gene3D" id="3.60.21.70">
    <property type="entry name" value="PhoD-like phosphatase"/>
    <property type="match status" value="1"/>
</dbReference>
<dbReference type="SUPFAM" id="SSF56300">
    <property type="entry name" value="Metallo-dependent phosphatases"/>
    <property type="match status" value="1"/>
</dbReference>
<reference evidence="3" key="1">
    <citation type="journal article" date="2014" name="Genome Announc.">
        <title>Draft genome sequence of Colletotrichum sublineola, a destructive pathogen of cultivated sorghum.</title>
        <authorList>
            <person name="Baroncelli R."/>
            <person name="Sanz-Martin J.M."/>
            <person name="Rech G.E."/>
            <person name="Sukno S.A."/>
            <person name="Thon M.R."/>
        </authorList>
    </citation>
    <scope>NUCLEOTIDE SEQUENCE [LARGE SCALE GENOMIC DNA]</scope>
    <source>
        <strain evidence="3">TX430BB</strain>
    </source>
</reference>
<dbReference type="PANTHER" id="PTHR43606:SF2">
    <property type="entry name" value="ALKALINE PHOSPHATASE FAMILY PROTEIN (AFU_ORTHOLOGUE AFUA_5G03860)"/>
    <property type="match status" value="1"/>
</dbReference>
<dbReference type="CDD" id="cd00063">
    <property type="entry name" value="FN3"/>
    <property type="match status" value="1"/>
</dbReference>
<name>A0A066X2W7_COLSU</name>
<sequence length="467" mass="53238">MAVHGILDAILAAATLSLRATAILFTRFHPLGGRGHLFHQSNDLSFSRVGYVDETTARIVARHNSSPITYVEITWSPSGTQEAQVESQTIPLNASNDYVGTFLLDGLKPGTLYTYTTNVSHSGNFKTAETSPKRWSLISTSCIKPFYPYNPLNHGLQIRGLEHLDQYLSTNPADMMLFLGDFIYIDLPVALGWTPEHYTTAYRQVYASPSWSPALRSLPWLHVYDDHEIINDWASNETGLYQSAMQPFWAYHGHANAPSQYGRGATYYTFRRGDISFFVLDTRRYRSAESLEDGPQKTMLGSAQLADLQNWLEAEKSWKVVVSSVPFTRNWRGPDAADSWSGYLWERDMVLDMMRQTDGVIILSGPLIKFLFKDRHEHATTVFPPNAKGGKSVIEFSTSPLNQFFEPFDRFHRQIEETDVSVYCHPWGNSKFGKVSFDTTKPNHLRVEYDLIVDGHKVWDYVWEYTR</sequence>
<gene>
    <name evidence="2" type="ORF">CSUB01_03515</name>
</gene>
<dbReference type="HOGENOM" id="CLU_013967_2_0_1"/>